<dbReference type="Proteomes" id="UP000245802">
    <property type="component" value="Chromosome"/>
</dbReference>
<dbReference type="AlphaFoldDB" id="A0A2Z3H3X4"/>
<accession>A0A2Z3H3X4</accession>
<name>A0A2Z3H3X4_9BACT</name>
<sequence length="274" mass="29227">MVEQLGGYRQISRVVPLLKEFKTAEEAKNIAVAGGISLQLAAEKRQESLSNKISKLKEEYLELFRKITESKSFMALANTMLSVASSFAKVLDYARPLLPLLTTLAAVKIGTNLGTIGGAFTRAFVAPPGAIVSGARTGAGTTRFSEGGSVPGSGNTDTVRAVLTPGEFVVKKQAAERIGYHKHNGMNERPERFTTRAYGGDIFRPVGTDTVTAMLTPGEFVINARSASVNAALLHQINEARGPDYLANGGMADYDRFAADSGSRAAQNEAQRQA</sequence>
<evidence type="ECO:0000313" key="3">
    <source>
        <dbReference type="Proteomes" id="UP000245802"/>
    </source>
</evidence>
<proteinExistence type="predicted"/>
<evidence type="ECO:0000256" key="1">
    <source>
        <dbReference type="SAM" id="Coils"/>
    </source>
</evidence>
<organism evidence="2 3">
    <name type="scientific">Gemmata obscuriglobus</name>
    <dbReference type="NCBI Taxonomy" id="114"/>
    <lineage>
        <taxon>Bacteria</taxon>
        <taxon>Pseudomonadati</taxon>
        <taxon>Planctomycetota</taxon>
        <taxon>Planctomycetia</taxon>
        <taxon>Gemmatales</taxon>
        <taxon>Gemmataceae</taxon>
        <taxon>Gemmata</taxon>
    </lineage>
</organism>
<keyword evidence="1" id="KW-0175">Coiled coil</keyword>
<gene>
    <name evidence="2" type="ORF">C1280_15750</name>
</gene>
<dbReference type="EMBL" id="CP025958">
    <property type="protein sequence ID" value="AWM38296.1"/>
    <property type="molecule type" value="Genomic_DNA"/>
</dbReference>
<evidence type="ECO:0000313" key="2">
    <source>
        <dbReference type="EMBL" id="AWM38296.1"/>
    </source>
</evidence>
<evidence type="ECO:0008006" key="4">
    <source>
        <dbReference type="Google" id="ProtNLM"/>
    </source>
</evidence>
<reference evidence="2 3" key="1">
    <citation type="submission" date="2018-01" db="EMBL/GenBank/DDBJ databases">
        <title>G. obscuriglobus.</title>
        <authorList>
            <person name="Franke J."/>
            <person name="Blomberg W."/>
            <person name="Selmecki A."/>
        </authorList>
    </citation>
    <scope>NUCLEOTIDE SEQUENCE [LARGE SCALE GENOMIC DNA]</scope>
    <source>
        <strain evidence="2 3">DSM 5831</strain>
    </source>
</reference>
<keyword evidence="3" id="KW-1185">Reference proteome</keyword>
<feature type="coiled-coil region" evidence="1">
    <location>
        <begin position="39"/>
        <end position="66"/>
    </location>
</feature>
<dbReference type="KEGG" id="gog:C1280_15750"/>
<protein>
    <recommendedName>
        <fullName evidence="4">Phage tail tape measure protein</fullName>
    </recommendedName>
</protein>